<organism evidence="1 2">
    <name type="scientific">Senna tora</name>
    <dbReference type="NCBI Taxonomy" id="362788"/>
    <lineage>
        <taxon>Eukaryota</taxon>
        <taxon>Viridiplantae</taxon>
        <taxon>Streptophyta</taxon>
        <taxon>Embryophyta</taxon>
        <taxon>Tracheophyta</taxon>
        <taxon>Spermatophyta</taxon>
        <taxon>Magnoliopsida</taxon>
        <taxon>eudicotyledons</taxon>
        <taxon>Gunneridae</taxon>
        <taxon>Pentapetalae</taxon>
        <taxon>rosids</taxon>
        <taxon>fabids</taxon>
        <taxon>Fabales</taxon>
        <taxon>Fabaceae</taxon>
        <taxon>Caesalpinioideae</taxon>
        <taxon>Cassia clade</taxon>
        <taxon>Senna</taxon>
    </lineage>
</organism>
<gene>
    <name evidence="1" type="ORF">G2W53_026245</name>
</gene>
<evidence type="ECO:0000313" key="2">
    <source>
        <dbReference type="Proteomes" id="UP000634136"/>
    </source>
</evidence>
<keyword evidence="2" id="KW-1185">Reference proteome</keyword>
<accession>A0A834WEX5</accession>
<name>A0A834WEX5_9FABA</name>
<protein>
    <submittedName>
        <fullName evidence="1">Uncharacterized protein</fullName>
    </submittedName>
</protein>
<dbReference type="AlphaFoldDB" id="A0A834WEX5"/>
<dbReference type="EMBL" id="JAAIUW010000008">
    <property type="protein sequence ID" value="KAF7820790.1"/>
    <property type="molecule type" value="Genomic_DNA"/>
</dbReference>
<dbReference type="Proteomes" id="UP000634136">
    <property type="component" value="Unassembled WGS sequence"/>
</dbReference>
<comment type="caution">
    <text evidence="1">The sequence shown here is derived from an EMBL/GenBank/DDBJ whole genome shotgun (WGS) entry which is preliminary data.</text>
</comment>
<proteinExistence type="predicted"/>
<sequence length="51" mass="5814">MRTGVDLMLESELSRLGRNVDHVLTYYGRQITIGSQKPSRITRKKTCCATE</sequence>
<reference evidence="1" key="1">
    <citation type="submission" date="2020-09" db="EMBL/GenBank/DDBJ databases">
        <title>Genome-Enabled Discovery of Anthraquinone Biosynthesis in Senna tora.</title>
        <authorList>
            <person name="Kang S.-H."/>
            <person name="Pandey R.P."/>
            <person name="Lee C.-M."/>
            <person name="Sim J.-S."/>
            <person name="Jeong J.-T."/>
            <person name="Choi B.-S."/>
            <person name="Jung M."/>
            <person name="Ginzburg D."/>
            <person name="Zhao K."/>
            <person name="Won S.Y."/>
            <person name="Oh T.-J."/>
            <person name="Yu Y."/>
            <person name="Kim N.-H."/>
            <person name="Lee O.R."/>
            <person name="Lee T.-H."/>
            <person name="Bashyal P."/>
            <person name="Kim T.-S."/>
            <person name="Lee W.-H."/>
            <person name="Kawkins C."/>
            <person name="Kim C.-K."/>
            <person name="Kim J.S."/>
            <person name="Ahn B.O."/>
            <person name="Rhee S.Y."/>
            <person name="Sohng J.K."/>
        </authorList>
    </citation>
    <scope>NUCLEOTIDE SEQUENCE</scope>
    <source>
        <tissue evidence="1">Leaf</tissue>
    </source>
</reference>
<evidence type="ECO:0000313" key="1">
    <source>
        <dbReference type="EMBL" id="KAF7820790.1"/>
    </source>
</evidence>